<dbReference type="InterPro" id="IPR038729">
    <property type="entry name" value="Rad50/SbcC_AAA"/>
</dbReference>
<organism evidence="3 4">
    <name type="scientific">Emticicia aquatilis</name>
    <dbReference type="NCBI Taxonomy" id="1537369"/>
    <lineage>
        <taxon>Bacteria</taxon>
        <taxon>Pseudomonadati</taxon>
        <taxon>Bacteroidota</taxon>
        <taxon>Cytophagia</taxon>
        <taxon>Cytophagales</taxon>
        <taxon>Leadbetterellaceae</taxon>
        <taxon>Emticicia</taxon>
    </lineage>
</organism>
<dbReference type="Pfam" id="PF13476">
    <property type="entry name" value="AAA_23"/>
    <property type="match status" value="1"/>
</dbReference>
<proteinExistence type="predicted"/>
<dbReference type="Gene3D" id="3.40.50.300">
    <property type="entry name" value="P-loop containing nucleotide triphosphate hydrolases"/>
    <property type="match status" value="2"/>
</dbReference>
<evidence type="ECO:0000313" key="3">
    <source>
        <dbReference type="EMBL" id="GGD73369.1"/>
    </source>
</evidence>
<name>A0A916Z3W9_9BACT</name>
<feature type="domain" description="Polymerase/histidinol phosphatase N-terminal" evidence="2">
    <location>
        <begin position="13"/>
        <end position="83"/>
    </location>
</feature>
<dbReference type="EMBL" id="BMKK01000010">
    <property type="protein sequence ID" value="GGD73369.1"/>
    <property type="molecule type" value="Genomic_DNA"/>
</dbReference>
<dbReference type="InterPro" id="IPR027417">
    <property type="entry name" value="P-loop_NTPase"/>
</dbReference>
<dbReference type="InterPro" id="IPR016195">
    <property type="entry name" value="Pol/histidinol_Pase-like"/>
</dbReference>
<dbReference type="NCBIfam" id="NF045780">
    <property type="entry name" value="TrlF_fam_ATP"/>
    <property type="match status" value="1"/>
</dbReference>
<dbReference type="InterPro" id="IPR052018">
    <property type="entry name" value="PHP_domain"/>
</dbReference>
<dbReference type="SUPFAM" id="SSF89550">
    <property type="entry name" value="PHP domain-like"/>
    <property type="match status" value="1"/>
</dbReference>
<dbReference type="GO" id="GO:0004534">
    <property type="term" value="F:5'-3' RNA exonuclease activity"/>
    <property type="evidence" value="ECO:0007669"/>
    <property type="project" value="TreeGrafter"/>
</dbReference>
<accession>A0A916Z3W9</accession>
<evidence type="ECO:0000259" key="2">
    <source>
        <dbReference type="SMART" id="SM00481"/>
    </source>
</evidence>
<evidence type="ECO:0000313" key="4">
    <source>
        <dbReference type="Proteomes" id="UP000609064"/>
    </source>
</evidence>
<reference evidence="3" key="2">
    <citation type="submission" date="2020-09" db="EMBL/GenBank/DDBJ databases">
        <authorList>
            <person name="Sun Q."/>
            <person name="Zhou Y."/>
        </authorList>
    </citation>
    <scope>NUCLEOTIDE SEQUENCE</scope>
    <source>
        <strain evidence="3">CGMCC 1.15958</strain>
    </source>
</reference>
<dbReference type="Pfam" id="PF02811">
    <property type="entry name" value="PHP"/>
    <property type="match status" value="1"/>
</dbReference>
<dbReference type="SMART" id="SM00481">
    <property type="entry name" value="POLIIIAc"/>
    <property type="match status" value="1"/>
</dbReference>
<keyword evidence="1" id="KW-0175">Coiled coil</keyword>
<dbReference type="InterPro" id="IPR054787">
    <property type="entry name" value="TrlF_ATPase"/>
</dbReference>
<reference evidence="3" key="1">
    <citation type="journal article" date="2014" name="Int. J. Syst. Evol. Microbiol.">
        <title>Complete genome sequence of Corynebacterium casei LMG S-19264T (=DSM 44701T), isolated from a smear-ripened cheese.</title>
        <authorList>
            <consortium name="US DOE Joint Genome Institute (JGI-PGF)"/>
            <person name="Walter F."/>
            <person name="Albersmeier A."/>
            <person name="Kalinowski J."/>
            <person name="Ruckert C."/>
        </authorList>
    </citation>
    <scope>NUCLEOTIDE SEQUENCE</scope>
    <source>
        <strain evidence="3">CGMCC 1.15958</strain>
    </source>
</reference>
<dbReference type="Proteomes" id="UP000609064">
    <property type="component" value="Unassembled WGS sequence"/>
</dbReference>
<dbReference type="PANTHER" id="PTHR42924">
    <property type="entry name" value="EXONUCLEASE"/>
    <property type="match status" value="1"/>
</dbReference>
<dbReference type="InterPro" id="IPR003141">
    <property type="entry name" value="Pol/His_phosphatase_N"/>
</dbReference>
<dbReference type="GO" id="GO:0006302">
    <property type="term" value="P:double-strand break repair"/>
    <property type="evidence" value="ECO:0007669"/>
    <property type="project" value="InterPro"/>
</dbReference>
<dbReference type="Gene3D" id="3.20.20.140">
    <property type="entry name" value="Metal-dependent hydrolases"/>
    <property type="match status" value="1"/>
</dbReference>
<dbReference type="PANTHER" id="PTHR42924:SF3">
    <property type="entry name" value="POLYMERASE_HISTIDINOL PHOSPHATASE N-TERMINAL DOMAIN-CONTAINING PROTEIN"/>
    <property type="match status" value="1"/>
</dbReference>
<sequence>MSSAFVGTRWYKCDLHLHTPASLCFKNHNNVTPEQWVQEALDKGLNCVAVTDHNTAEWVDKIKDASKNTTLTVFPGVEITCSDAKVHLLILFDVEYGKQKVEDFLVKAKIERKDFGQQTAHTNMNLEDVVNLASSEGALIIPAHIDEFNGLCEPGSEIIKSFYKLKAINSVQVVHEKFTLPTAGKIYDDQKLNFLIELNQYYGLTEKQIAEKKWKFTDERMKNARRVVTEAINANKAILTFSDNPYDKGDSSHGLWGIGTRHTWIKMEEKPSLESLRQALLLPKLRIRNDFEGSPRQFPNLWIQKIIIRDTEISKTGVDLCVDFSPQMNTIIGGRGSGKSSILQFIRGVFKRSDELKSLDNIHADFVKFFQLKQKGKNKSGVLKENTVIEIHISRGGINYAVSFQNKTITVSQFNEETQLFELKQNPEILDRLEFDIFSQKQIYEIATTPNSLRTRIDKSEPAILEIERELEVIQQTYTDESKKVRDLISKIANKNTILLDIEDLERKIKQFKTSGADTLLKDLQSFEEEKRFINVYKNSIESKVVKFEDLILNLSSTEIDNSLIRTEHQDEFNGLFSNTSNRIKAVKTKLEELKDEYVTLLTNLQKQFEISQWQESFNTANETFKITKEHLTVQGIDLEGIEKDISLLSQKKQELDIINNYEKELTILVGKKESTKRLYFDSRKKLQQKRQKFLDTILNGRNVRAKVLLCKDYESYSEEIRRIFNLDEQNFANDVKNIVEKWEGTNPNKILEKNQEIFDFLFQHFQNKTNDGSFNKLFFTNKLHNLNDESIDQLDLLFPEDEIQIEYKLGNTYKPISNGSAGQKTAAILTLLLSHGTKPLILDQPEDDLDNRLIYDLVVDQMRHSKEFRQIIVVTHNANIPVNGDSEHIIVMDSETKHIQVKLTGSVEKGDIKEEICNVMEGGIDAFSMRSKRYGALFT</sequence>
<dbReference type="SUPFAM" id="SSF52540">
    <property type="entry name" value="P-loop containing nucleoside triphosphate hydrolases"/>
    <property type="match status" value="2"/>
</dbReference>
<keyword evidence="4" id="KW-1185">Reference proteome</keyword>
<comment type="caution">
    <text evidence="3">The sequence shown here is derived from an EMBL/GenBank/DDBJ whole genome shotgun (WGS) entry which is preliminary data.</text>
</comment>
<protein>
    <recommendedName>
        <fullName evidence="2">Polymerase/histidinol phosphatase N-terminal domain-containing protein</fullName>
    </recommendedName>
</protein>
<dbReference type="RefSeq" id="WP_188769065.1">
    <property type="nucleotide sequence ID" value="NZ_BMKK01000010.1"/>
</dbReference>
<evidence type="ECO:0000256" key="1">
    <source>
        <dbReference type="SAM" id="Coils"/>
    </source>
</evidence>
<dbReference type="InterPro" id="IPR004013">
    <property type="entry name" value="PHP_dom"/>
</dbReference>
<gene>
    <name evidence="3" type="ORF">GCM10011514_41780</name>
</gene>
<dbReference type="AlphaFoldDB" id="A0A916Z3W9"/>
<dbReference type="GO" id="GO:0016887">
    <property type="term" value="F:ATP hydrolysis activity"/>
    <property type="evidence" value="ECO:0007669"/>
    <property type="project" value="InterPro"/>
</dbReference>
<dbReference type="GO" id="GO:0035312">
    <property type="term" value="F:5'-3' DNA exonuclease activity"/>
    <property type="evidence" value="ECO:0007669"/>
    <property type="project" value="TreeGrafter"/>
</dbReference>
<feature type="coiled-coil region" evidence="1">
    <location>
        <begin position="577"/>
        <end position="608"/>
    </location>
</feature>